<protein>
    <recommendedName>
        <fullName evidence="5">Integrator complex subunit 11</fullName>
    </recommendedName>
</protein>
<dbReference type="InterPro" id="IPR001279">
    <property type="entry name" value="Metallo-B-lactamas"/>
</dbReference>
<dbReference type="PANTHER" id="PTHR11203:SF37">
    <property type="entry name" value="INTEGRATOR COMPLEX SUBUNIT 11"/>
    <property type="match status" value="1"/>
</dbReference>
<keyword evidence="7" id="KW-0479">Metal-binding</keyword>
<comment type="cofactor">
    <cofactor evidence="1">
        <name>Zn(2+)</name>
        <dbReference type="ChEBI" id="CHEBI:29105"/>
    </cofactor>
</comment>
<keyword evidence="9" id="KW-0862">Zinc</keyword>
<dbReference type="GO" id="GO:0005737">
    <property type="term" value="C:cytoplasm"/>
    <property type="evidence" value="ECO:0007669"/>
    <property type="project" value="UniProtKB-SubCell"/>
</dbReference>
<evidence type="ECO:0000256" key="10">
    <source>
        <dbReference type="ARBA" id="ARBA00023242"/>
    </source>
</evidence>
<dbReference type="Pfam" id="PF16661">
    <property type="entry name" value="Lactamase_B_6"/>
    <property type="match status" value="1"/>
</dbReference>
<dbReference type="Proteomes" id="UP000708208">
    <property type="component" value="Unassembled WGS sequence"/>
</dbReference>
<evidence type="ECO:0000256" key="8">
    <source>
        <dbReference type="ARBA" id="ARBA00022801"/>
    </source>
</evidence>
<comment type="subcellular location">
    <subcellularLocation>
        <location evidence="3">Cytoplasm</location>
    </subcellularLocation>
    <subcellularLocation>
        <location evidence="2">Nucleus</location>
    </subcellularLocation>
</comment>
<dbReference type="GO" id="GO:0004521">
    <property type="term" value="F:RNA endonuclease activity"/>
    <property type="evidence" value="ECO:0007669"/>
    <property type="project" value="TreeGrafter"/>
</dbReference>
<feature type="domain" description="Metallo-beta-lactamase" evidence="11">
    <location>
        <begin position="16"/>
        <end position="211"/>
    </location>
</feature>
<evidence type="ECO:0000313" key="14">
    <source>
        <dbReference type="Proteomes" id="UP000708208"/>
    </source>
</evidence>
<dbReference type="GO" id="GO:0046872">
    <property type="term" value="F:metal ion binding"/>
    <property type="evidence" value="ECO:0007669"/>
    <property type="project" value="UniProtKB-KW"/>
</dbReference>
<dbReference type="Pfam" id="PF21386">
    <property type="entry name" value="IntS11_C"/>
    <property type="match status" value="1"/>
</dbReference>
<feature type="domain" description="Beta-Casp" evidence="12">
    <location>
        <begin position="246"/>
        <end position="364"/>
    </location>
</feature>
<evidence type="ECO:0000256" key="2">
    <source>
        <dbReference type="ARBA" id="ARBA00004123"/>
    </source>
</evidence>
<evidence type="ECO:0000256" key="6">
    <source>
        <dbReference type="ARBA" id="ARBA00022490"/>
    </source>
</evidence>
<dbReference type="FunFam" id="3.40.50.10890:FF:000002">
    <property type="entry name" value="Integrator complex subunit 11"/>
    <property type="match status" value="1"/>
</dbReference>
<keyword evidence="14" id="KW-1185">Reference proteome</keyword>
<dbReference type="GO" id="GO:0016180">
    <property type="term" value="P:snRNA processing"/>
    <property type="evidence" value="ECO:0007669"/>
    <property type="project" value="TreeGrafter"/>
</dbReference>
<proteinExistence type="inferred from homology"/>
<evidence type="ECO:0000256" key="3">
    <source>
        <dbReference type="ARBA" id="ARBA00004496"/>
    </source>
</evidence>
<organism evidence="13 14">
    <name type="scientific">Allacma fusca</name>
    <dbReference type="NCBI Taxonomy" id="39272"/>
    <lineage>
        <taxon>Eukaryota</taxon>
        <taxon>Metazoa</taxon>
        <taxon>Ecdysozoa</taxon>
        <taxon>Arthropoda</taxon>
        <taxon>Hexapoda</taxon>
        <taxon>Collembola</taxon>
        <taxon>Symphypleona</taxon>
        <taxon>Sminthuridae</taxon>
        <taxon>Allacma</taxon>
    </lineage>
</organism>
<evidence type="ECO:0000256" key="9">
    <source>
        <dbReference type="ARBA" id="ARBA00022833"/>
    </source>
</evidence>
<dbReference type="CDD" id="cd16291">
    <property type="entry name" value="INTS11-like_MBL-fold"/>
    <property type="match status" value="1"/>
</dbReference>
<dbReference type="InterPro" id="IPR041897">
    <property type="entry name" value="INTS11-like_MBL-fold"/>
</dbReference>
<name>A0A8J2KUC3_9HEXA</name>
<dbReference type="InterPro" id="IPR011108">
    <property type="entry name" value="RMMBL"/>
</dbReference>
<dbReference type="PANTHER" id="PTHR11203">
    <property type="entry name" value="CLEAVAGE AND POLYADENYLATION SPECIFICITY FACTOR FAMILY MEMBER"/>
    <property type="match status" value="1"/>
</dbReference>
<dbReference type="GO" id="GO:0016787">
    <property type="term" value="F:hydrolase activity"/>
    <property type="evidence" value="ECO:0007669"/>
    <property type="project" value="UniProtKB-KW"/>
</dbReference>
<keyword evidence="6" id="KW-0963">Cytoplasm</keyword>
<dbReference type="InterPro" id="IPR048662">
    <property type="entry name" value="IntS11_C"/>
</dbReference>
<dbReference type="SMART" id="SM00849">
    <property type="entry name" value="Lactamase_B"/>
    <property type="match status" value="1"/>
</dbReference>
<comment type="caution">
    <text evidence="13">The sequence shown here is derived from an EMBL/GenBank/DDBJ whole genome shotgun (WGS) entry which is preliminary data.</text>
</comment>
<dbReference type="GO" id="GO:0005634">
    <property type="term" value="C:nucleus"/>
    <property type="evidence" value="ECO:0007669"/>
    <property type="project" value="UniProtKB-SubCell"/>
</dbReference>
<dbReference type="EMBL" id="CAJVCH010448513">
    <property type="protein sequence ID" value="CAG7819384.1"/>
    <property type="molecule type" value="Genomic_DNA"/>
</dbReference>
<dbReference type="FunFam" id="3.60.15.10:FF:000028">
    <property type="entry name" value="Integrator complex subunit 11 isoform X3"/>
    <property type="match status" value="1"/>
</dbReference>
<dbReference type="InterPro" id="IPR050698">
    <property type="entry name" value="MBL"/>
</dbReference>
<reference evidence="13" key="1">
    <citation type="submission" date="2021-06" db="EMBL/GenBank/DDBJ databases">
        <authorList>
            <person name="Hodson N. C."/>
            <person name="Mongue J. A."/>
            <person name="Jaron S. K."/>
        </authorList>
    </citation>
    <scope>NUCLEOTIDE SEQUENCE</scope>
</reference>
<keyword evidence="10" id="KW-0539">Nucleus</keyword>
<gene>
    <name evidence="13" type="ORF">AFUS01_LOCUS29839</name>
</gene>
<dbReference type="Pfam" id="PF07521">
    <property type="entry name" value="RMMBL"/>
    <property type="match status" value="1"/>
</dbReference>
<keyword evidence="8" id="KW-0378">Hydrolase</keyword>
<dbReference type="InterPro" id="IPR022712">
    <property type="entry name" value="Beta_Casp"/>
</dbReference>
<dbReference type="SMART" id="SM01027">
    <property type="entry name" value="Beta-Casp"/>
    <property type="match status" value="1"/>
</dbReference>
<dbReference type="AlphaFoldDB" id="A0A8J2KUC3"/>
<evidence type="ECO:0000259" key="12">
    <source>
        <dbReference type="SMART" id="SM01027"/>
    </source>
</evidence>
<comment type="similarity">
    <text evidence="4">Belongs to the metallo-beta-lactamase superfamily. RNA-metabolizing metallo-beta-lactamase-like family. INTS11 subfamily.</text>
</comment>
<evidence type="ECO:0000256" key="4">
    <source>
        <dbReference type="ARBA" id="ARBA00007093"/>
    </source>
</evidence>
<evidence type="ECO:0000256" key="7">
    <source>
        <dbReference type="ARBA" id="ARBA00022723"/>
    </source>
</evidence>
<sequence length="601" mass="68040">MSEIKITPLGAGQDVGRSCILLHIGGKNIMLDCGMHMGYPDERKFPDFSLITNNKMTLTEYLDCVIISHFHLDHCGALPFMTEMVGYNGPIYMTHPTKAICPILLEDMRKVVVDRKGDREFFTSAQIKECMKKVVPVNLHQSLMVDEELEIKAYYAGHVLGAAMFSIKVGQLSTVYTGDYNMTPDRHLGAAWIDRCRPDLLITESTYATTIRDSKRCRERDFLKKVHNCVDNGGKVLIPVFALGRAQELCILLETYWERMNLKVPIFFAAGLTEKANNYYKMFITWTNQKIKKTFVQRNMFDFNHIKPFDKSFIDNPGAMVVFATPGMLHAGLSLQIFKRWASNENNMVIMPGYCVSGTVGSKILSGQKKVELENGHVVDVKMAVEYMSFSAHADAKGIMQLIHYCQPKNVLLVHGEAAKMEFLQQKINKEFGIQCYMPANGETCTISTNPDIPVDIQLSIVKKEQTEYDLQPPDPKRQRLIHGVLIMNEEGLKIVDIESASQEIGMPRHTIRFTEKLVFREFGAISRTTDKIAHVLKNKLTDLTVEVLSENEISISQKRVTVRISPVPKSETEKEVATTWGMEDDELGSFVFALLLTVRK</sequence>
<evidence type="ECO:0000313" key="13">
    <source>
        <dbReference type="EMBL" id="CAG7819384.1"/>
    </source>
</evidence>
<evidence type="ECO:0000259" key="11">
    <source>
        <dbReference type="SMART" id="SM00849"/>
    </source>
</evidence>
<dbReference type="OrthoDB" id="10249535at2759"/>
<evidence type="ECO:0000256" key="1">
    <source>
        <dbReference type="ARBA" id="ARBA00001947"/>
    </source>
</evidence>
<accession>A0A8J2KUC3</accession>
<evidence type="ECO:0000256" key="5">
    <source>
        <dbReference type="ARBA" id="ARBA00016810"/>
    </source>
</evidence>
<dbReference type="Pfam" id="PF10996">
    <property type="entry name" value="Beta-Casp"/>
    <property type="match status" value="1"/>
</dbReference>